<proteinExistence type="predicted"/>
<dbReference type="Proteomes" id="UP000299102">
    <property type="component" value="Unassembled WGS sequence"/>
</dbReference>
<sequence>MLKLKSGLSIPIRQGPGILRQLMRERKEKEDKERADRQHFYGELAEQRLRREDDQVLRYGAALLEEARAHGRPEHPIHRAIDSVALDFIREQHVLYFITENELLHFFLAFAQASAVSVINVHIAIGVERDYRYCKKYRLYPMPPLPKPLQRSFPHYKPVDKSRPDPPHQPVQIHLTNIESVFLAYGTLCEGIHD</sequence>
<evidence type="ECO:0000313" key="2">
    <source>
        <dbReference type="Proteomes" id="UP000299102"/>
    </source>
</evidence>
<name>A0A4C1UVT8_EUMVA</name>
<keyword evidence="2" id="KW-1185">Reference proteome</keyword>
<accession>A0A4C1UVT8</accession>
<protein>
    <submittedName>
        <fullName evidence="1">Uncharacterized protein</fullName>
    </submittedName>
</protein>
<evidence type="ECO:0000313" key="1">
    <source>
        <dbReference type="EMBL" id="GBP30102.1"/>
    </source>
</evidence>
<gene>
    <name evidence="1" type="ORF">EVAR_94945_1</name>
</gene>
<organism evidence="1 2">
    <name type="scientific">Eumeta variegata</name>
    <name type="common">Bagworm moth</name>
    <name type="synonym">Eumeta japonica</name>
    <dbReference type="NCBI Taxonomy" id="151549"/>
    <lineage>
        <taxon>Eukaryota</taxon>
        <taxon>Metazoa</taxon>
        <taxon>Ecdysozoa</taxon>
        <taxon>Arthropoda</taxon>
        <taxon>Hexapoda</taxon>
        <taxon>Insecta</taxon>
        <taxon>Pterygota</taxon>
        <taxon>Neoptera</taxon>
        <taxon>Endopterygota</taxon>
        <taxon>Lepidoptera</taxon>
        <taxon>Glossata</taxon>
        <taxon>Ditrysia</taxon>
        <taxon>Tineoidea</taxon>
        <taxon>Psychidae</taxon>
        <taxon>Oiketicinae</taxon>
        <taxon>Eumeta</taxon>
    </lineage>
</organism>
<dbReference type="EMBL" id="BGZK01000229">
    <property type="protein sequence ID" value="GBP30102.1"/>
    <property type="molecule type" value="Genomic_DNA"/>
</dbReference>
<dbReference type="AlphaFoldDB" id="A0A4C1UVT8"/>
<dbReference type="OrthoDB" id="331765at2759"/>
<reference evidence="1 2" key="1">
    <citation type="journal article" date="2019" name="Commun. Biol.">
        <title>The bagworm genome reveals a unique fibroin gene that provides high tensile strength.</title>
        <authorList>
            <person name="Kono N."/>
            <person name="Nakamura H."/>
            <person name="Ohtoshi R."/>
            <person name="Tomita M."/>
            <person name="Numata K."/>
            <person name="Arakawa K."/>
        </authorList>
    </citation>
    <scope>NUCLEOTIDE SEQUENCE [LARGE SCALE GENOMIC DNA]</scope>
</reference>
<comment type="caution">
    <text evidence="1">The sequence shown here is derived from an EMBL/GenBank/DDBJ whole genome shotgun (WGS) entry which is preliminary data.</text>
</comment>